<organism evidence="9 10">
    <name type="scientific">Protopolystoma xenopodis</name>
    <dbReference type="NCBI Taxonomy" id="117903"/>
    <lineage>
        <taxon>Eukaryota</taxon>
        <taxon>Metazoa</taxon>
        <taxon>Spiralia</taxon>
        <taxon>Lophotrochozoa</taxon>
        <taxon>Platyhelminthes</taxon>
        <taxon>Monogenea</taxon>
        <taxon>Polyopisthocotylea</taxon>
        <taxon>Polystomatidea</taxon>
        <taxon>Polystomatidae</taxon>
        <taxon>Protopolystoma</taxon>
    </lineage>
</organism>
<dbReference type="GO" id="GO:0010387">
    <property type="term" value="P:COP9 signalosome assembly"/>
    <property type="evidence" value="ECO:0007669"/>
    <property type="project" value="InterPro"/>
</dbReference>
<dbReference type="AlphaFoldDB" id="A0A3S5CLY8"/>
<dbReference type="PROSITE" id="PS50250">
    <property type="entry name" value="PCI"/>
    <property type="match status" value="1"/>
</dbReference>
<evidence type="ECO:0000256" key="1">
    <source>
        <dbReference type="ARBA" id="ARBA00004123"/>
    </source>
</evidence>
<feature type="domain" description="PCI" evidence="8">
    <location>
        <begin position="1"/>
        <end position="191"/>
    </location>
</feature>
<dbReference type="GO" id="GO:0000338">
    <property type="term" value="P:protein deneddylation"/>
    <property type="evidence" value="ECO:0007669"/>
    <property type="project" value="InterPro"/>
</dbReference>
<proteinExistence type="inferred from homology"/>
<dbReference type="GO" id="GO:0008180">
    <property type="term" value="C:COP9 signalosome"/>
    <property type="evidence" value="ECO:0007669"/>
    <property type="project" value="UniProtKB-KW"/>
</dbReference>
<gene>
    <name evidence="9" type="ORF">PXEA_LOCUS12911</name>
</gene>
<evidence type="ECO:0000256" key="7">
    <source>
        <dbReference type="ARBA" id="ARBA00023242"/>
    </source>
</evidence>
<dbReference type="Gene3D" id="1.25.40.990">
    <property type="match status" value="1"/>
</dbReference>
<keyword evidence="5" id="KW-0963">Cytoplasm</keyword>
<evidence type="ECO:0000256" key="4">
    <source>
        <dbReference type="ARBA" id="ARBA00014875"/>
    </source>
</evidence>
<accession>A0A3S5CLY8</accession>
<dbReference type="InterPro" id="IPR033205">
    <property type="entry name" value="COP9_CSN8"/>
</dbReference>
<reference evidence="9" key="1">
    <citation type="submission" date="2018-11" db="EMBL/GenBank/DDBJ databases">
        <authorList>
            <consortium name="Pathogen Informatics"/>
        </authorList>
    </citation>
    <scope>NUCLEOTIDE SEQUENCE</scope>
</reference>
<evidence type="ECO:0000313" key="10">
    <source>
        <dbReference type="Proteomes" id="UP000784294"/>
    </source>
</evidence>
<keyword evidence="6" id="KW-0736">Signalosome</keyword>
<comment type="similarity">
    <text evidence="3">Belongs to the CSN8 family.</text>
</comment>
<keyword evidence="10" id="KW-1185">Reference proteome</keyword>
<evidence type="ECO:0000256" key="2">
    <source>
        <dbReference type="ARBA" id="ARBA00004496"/>
    </source>
</evidence>
<evidence type="ECO:0000259" key="8">
    <source>
        <dbReference type="PROSITE" id="PS50250"/>
    </source>
</evidence>
<comment type="subcellular location">
    <subcellularLocation>
        <location evidence="2">Cytoplasm</location>
    </subcellularLocation>
    <subcellularLocation>
        <location evidence="1">Nucleus</location>
    </subcellularLocation>
</comment>
<evidence type="ECO:0000313" key="9">
    <source>
        <dbReference type="EMBL" id="VEL19471.1"/>
    </source>
</evidence>
<dbReference type="PANTHER" id="PTHR13339">
    <property type="entry name" value="COP9 SIGNALOSOME COMPLEX SUBUNIT 8"/>
    <property type="match status" value="1"/>
</dbReference>
<protein>
    <recommendedName>
        <fullName evidence="4">COP9 signalosome complex subunit 8</fullName>
    </recommendedName>
</protein>
<dbReference type="InterPro" id="IPR033464">
    <property type="entry name" value="CSN8_PSD8_EIF3K"/>
</dbReference>
<name>A0A3S5CLY8_9PLAT</name>
<dbReference type="PANTHER" id="PTHR13339:SF0">
    <property type="entry name" value="COP9 SIGNALOSOME COMPLEX SUBUNIT 8"/>
    <property type="match status" value="1"/>
</dbReference>
<keyword evidence="7" id="KW-0539">Nucleus</keyword>
<dbReference type="OrthoDB" id="5351233at2759"/>
<sequence>MSLPDASVIENQILELENFELTMNPQLLDSTKFIPHPSIPTPGDFYFQLLGLYLIKMDLISAKFLCKRIPSSVKSSHPSLESLWNLGRLLWRNDLPLFFASANRILEDSFQPQSLVFIVQKLLSDKQESVLCLIENAYSCISIEHVTRWLGLPEEKLQAIISSRDWEICNNKKYFFPRRKKIVDDSFQVQASNTELMSKLAEFMCFIENH</sequence>
<evidence type="ECO:0000256" key="6">
    <source>
        <dbReference type="ARBA" id="ARBA00022790"/>
    </source>
</evidence>
<evidence type="ECO:0000256" key="5">
    <source>
        <dbReference type="ARBA" id="ARBA00022490"/>
    </source>
</evidence>
<dbReference type="Proteomes" id="UP000784294">
    <property type="component" value="Unassembled WGS sequence"/>
</dbReference>
<dbReference type="InterPro" id="IPR000717">
    <property type="entry name" value="PCI_dom"/>
</dbReference>
<dbReference type="GO" id="GO:0005737">
    <property type="term" value="C:cytoplasm"/>
    <property type="evidence" value="ECO:0007669"/>
    <property type="project" value="UniProtKB-SubCell"/>
</dbReference>
<evidence type="ECO:0000256" key="3">
    <source>
        <dbReference type="ARBA" id="ARBA00008252"/>
    </source>
</evidence>
<comment type="caution">
    <text evidence="9">The sequence shown here is derived from an EMBL/GenBank/DDBJ whole genome shotgun (WGS) entry which is preliminary data.</text>
</comment>
<dbReference type="Pfam" id="PF10075">
    <property type="entry name" value="CSN8_PSD8_EIF3K"/>
    <property type="match status" value="1"/>
</dbReference>
<dbReference type="EMBL" id="CAAALY010041721">
    <property type="protein sequence ID" value="VEL19471.1"/>
    <property type="molecule type" value="Genomic_DNA"/>
</dbReference>